<dbReference type="AlphaFoldDB" id="A0A375IDY5"/>
<accession>A0A375IDY5</accession>
<organism evidence="4 5">
    <name type="scientific">Cupriavidus taiwanensis</name>
    <dbReference type="NCBI Taxonomy" id="164546"/>
    <lineage>
        <taxon>Bacteria</taxon>
        <taxon>Pseudomonadati</taxon>
        <taxon>Pseudomonadota</taxon>
        <taxon>Betaproteobacteria</taxon>
        <taxon>Burkholderiales</taxon>
        <taxon>Burkholderiaceae</taxon>
        <taxon>Cupriavidus</taxon>
    </lineage>
</organism>
<dbReference type="InterPro" id="IPR020843">
    <property type="entry name" value="ER"/>
</dbReference>
<keyword evidence="1" id="KW-0521">NADP</keyword>
<dbReference type="PANTHER" id="PTHR48106">
    <property type="entry name" value="QUINONE OXIDOREDUCTASE PIG3-RELATED"/>
    <property type="match status" value="1"/>
</dbReference>
<dbReference type="GO" id="GO:0070402">
    <property type="term" value="F:NADPH binding"/>
    <property type="evidence" value="ECO:0007669"/>
    <property type="project" value="TreeGrafter"/>
</dbReference>
<feature type="domain" description="Enoyl reductase (ER)" evidence="3">
    <location>
        <begin position="30"/>
        <end position="338"/>
    </location>
</feature>
<reference evidence="4 5" key="1">
    <citation type="submission" date="2018-01" db="EMBL/GenBank/DDBJ databases">
        <authorList>
            <person name="Gaut B.S."/>
            <person name="Morton B.R."/>
            <person name="Clegg M.T."/>
            <person name="Duvall M.R."/>
        </authorList>
    </citation>
    <scope>NUCLEOTIDE SEQUENCE [LARGE SCALE GENOMIC DNA]</scope>
    <source>
        <strain evidence="4">Cupriavidus taiwanensis LMG 19425</strain>
    </source>
</reference>
<dbReference type="Pfam" id="PF00107">
    <property type="entry name" value="ADH_zinc_N"/>
    <property type="match status" value="1"/>
</dbReference>
<dbReference type="SUPFAM" id="SSF51735">
    <property type="entry name" value="NAD(P)-binding Rossmann-fold domains"/>
    <property type="match status" value="1"/>
</dbReference>
<dbReference type="EMBL" id="LT991976">
    <property type="protein sequence ID" value="SPK72151.1"/>
    <property type="molecule type" value="Genomic_DNA"/>
</dbReference>
<dbReference type="Proteomes" id="UP000255505">
    <property type="component" value="Chromosome I"/>
</dbReference>
<dbReference type="InterPro" id="IPR013154">
    <property type="entry name" value="ADH-like_N"/>
</dbReference>
<name>A0A375IDY5_9BURK</name>
<evidence type="ECO:0000313" key="4">
    <source>
        <dbReference type="EMBL" id="SPK72151.1"/>
    </source>
</evidence>
<dbReference type="Pfam" id="PF08240">
    <property type="entry name" value="ADH_N"/>
    <property type="match status" value="1"/>
</dbReference>
<dbReference type="InterPro" id="IPR036291">
    <property type="entry name" value="NAD(P)-bd_dom_sf"/>
</dbReference>
<dbReference type="Gene3D" id="3.40.50.720">
    <property type="entry name" value="NAD(P)-binding Rossmann-like Domain"/>
    <property type="match status" value="1"/>
</dbReference>
<dbReference type="PANTHER" id="PTHR48106:SF18">
    <property type="entry name" value="QUINONE OXIDOREDUCTASE PIG3"/>
    <property type="match status" value="1"/>
</dbReference>
<keyword evidence="2" id="KW-0560">Oxidoreductase</keyword>
<evidence type="ECO:0000313" key="5">
    <source>
        <dbReference type="Proteomes" id="UP000255505"/>
    </source>
</evidence>
<dbReference type="InterPro" id="IPR011032">
    <property type="entry name" value="GroES-like_sf"/>
</dbReference>
<evidence type="ECO:0000256" key="2">
    <source>
        <dbReference type="ARBA" id="ARBA00023002"/>
    </source>
</evidence>
<gene>
    <name evidence="4" type="ORF">CT19425_60269</name>
</gene>
<protein>
    <submittedName>
        <fullName evidence="4">Zinc-containing alcohol dehydrogenase superfamily</fullName>
    </submittedName>
</protein>
<dbReference type="InterPro" id="IPR013149">
    <property type="entry name" value="ADH-like_C"/>
</dbReference>
<evidence type="ECO:0000259" key="3">
    <source>
        <dbReference type="SMART" id="SM00829"/>
    </source>
</evidence>
<evidence type="ECO:0000256" key="1">
    <source>
        <dbReference type="ARBA" id="ARBA00022857"/>
    </source>
</evidence>
<dbReference type="Gene3D" id="3.90.180.10">
    <property type="entry name" value="Medium-chain alcohol dehydrogenases, catalytic domain"/>
    <property type="match status" value="1"/>
</dbReference>
<sequence>MRLAEISQEQKETRKESMVKAIRVVPGPEGGTVEVQDIPAPVAGPGQVLVRVRASGLNRGEINQAKELRTGNTITTGVEFAGEVAEVGDGVHGWRKGDRVMGHGKGCQAEYVVSDPMALIAVPDGMSWIDAAAFPNVFITAHDALVVNGRLQPGESVLVNGASGGVAMAAIQIASLMGARPVMAQSRSAAKLDKLSQYGVDVGIDSSTDDQVEKVMAATGNKGVNVIIDTVGGPVFEANMKSLAVQGRLVNIARLGSATAQIDLAQLWLKRLQLIGVTFRTRTEQERLECIQACARDLLPFLRAGRVRLPIDRTFAMTDIHAAHAYMKQDQHVGKIVLLVD</sequence>
<dbReference type="GO" id="GO:0016651">
    <property type="term" value="F:oxidoreductase activity, acting on NAD(P)H"/>
    <property type="evidence" value="ECO:0007669"/>
    <property type="project" value="TreeGrafter"/>
</dbReference>
<dbReference type="SUPFAM" id="SSF50129">
    <property type="entry name" value="GroES-like"/>
    <property type="match status" value="1"/>
</dbReference>
<proteinExistence type="predicted"/>
<dbReference type="SMART" id="SM00829">
    <property type="entry name" value="PKS_ER"/>
    <property type="match status" value="1"/>
</dbReference>